<dbReference type="EMBL" id="NXNI01000001">
    <property type="protein sequence ID" value="PCR91632.1"/>
    <property type="molecule type" value="Genomic_DNA"/>
</dbReference>
<feature type="region of interest" description="Disordered" evidence="1">
    <location>
        <begin position="291"/>
        <end position="345"/>
    </location>
</feature>
<name>A0A2A5QXR1_9EURY</name>
<evidence type="ECO:0000313" key="3">
    <source>
        <dbReference type="Proteomes" id="UP000219689"/>
    </source>
</evidence>
<dbReference type="RefSeq" id="WP_097380570.1">
    <property type="nucleotide sequence ID" value="NZ_NXNI01000001.1"/>
</dbReference>
<sequence length="364" mass="38257">MDTNRLAALSITVLVLVSIGGLSGVTAAESDLHRLQDDPVTESISSQETNETTNGTLTGMVADEDGDPISEATIRSSGTFVTNADGDGEFEIDLEPGEYTVIVTTSSHNRYTDQTVTIEANETTRQNVTFNTSAINETPTGTLTGTITDEDGDPISNSRVRSIGTFVATANDDGEFEIDLEPGEYNVTAIANGRDRRIDETVTIEVNETTRRNVTFNTSATGTLTGTVADEDGDPIPEATIRSSGTFVTDTDDDGAFEVDLEPGEYNVTAIANDRDRRTNGTVTVEANETSRRNFTLDTSATNETPGDETVESSVGTGNGTTAENETVTDSGDENDSGEDSVPGFGVTASLGALLGACLALGRS</sequence>
<dbReference type="InterPro" id="IPR013784">
    <property type="entry name" value="Carb-bd-like_fold"/>
</dbReference>
<feature type="compositionally biased region" description="Low complexity" evidence="1">
    <location>
        <begin position="320"/>
        <end position="330"/>
    </location>
</feature>
<feature type="compositionally biased region" description="Low complexity" evidence="1">
    <location>
        <begin position="48"/>
        <end position="59"/>
    </location>
</feature>
<evidence type="ECO:0000256" key="1">
    <source>
        <dbReference type="SAM" id="MobiDB-lite"/>
    </source>
</evidence>
<evidence type="ECO:0000313" key="2">
    <source>
        <dbReference type="EMBL" id="PCR91632.1"/>
    </source>
</evidence>
<gene>
    <name evidence="2" type="ORF">CP557_14520</name>
</gene>
<dbReference type="OrthoDB" id="178051at2157"/>
<dbReference type="AlphaFoldDB" id="A0A2A5QXR1"/>
<organism evidence="2 3">
    <name type="scientific">Natrinema ejinorense</name>
    <dbReference type="NCBI Taxonomy" id="373386"/>
    <lineage>
        <taxon>Archaea</taxon>
        <taxon>Methanobacteriati</taxon>
        <taxon>Methanobacteriota</taxon>
        <taxon>Stenosarchaea group</taxon>
        <taxon>Halobacteria</taxon>
        <taxon>Halobacteriales</taxon>
        <taxon>Natrialbaceae</taxon>
        <taxon>Natrinema</taxon>
    </lineage>
</organism>
<proteinExistence type="predicted"/>
<keyword evidence="3" id="KW-1185">Reference proteome</keyword>
<dbReference type="Gene3D" id="2.60.40.1120">
    <property type="entry name" value="Carboxypeptidase-like, regulatory domain"/>
    <property type="match status" value="3"/>
</dbReference>
<dbReference type="Proteomes" id="UP000219689">
    <property type="component" value="Unassembled WGS sequence"/>
</dbReference>
<reference evidence="2 3" key="1">
    <citation type="submission" date="2017-09" db="EMBL/GenBank/DDBJ databases">
        <title>Genome sequences of Natrinema ejinorence JCM 13890T.</title>
        <authorList>
            <person name="Roh S.W."/>
            <person name="Kim Y.B."/>
            <person name="Kim J.Y."/>
        </authorList>
    </citation>
    <scope>NUCLEOTIDE SEQUENCE [LARGE SCALE GENOMIC DNA]</scope>
    <source>
        <strain evidence="2 3">JCM 13890</strain>
    </source>
</reference>
<protein>
    <recommendedName>
        <fullName evidence="4">Carboxypeptidase regulatory-like domain-containing protein</fullName>
    </recommendedName>
</protein>
<feature type="region of interest" description="Disordered" evidence="1">
    <location>
        <begin position="135"/>
        <end position="156"/>
    </location>
</feature>
<dbReference type="GO" id="GO:0030246">
    <property type="term" value="F:carbohydrate binding"/>
    <property type="evidence" value="ECO:0007669"/>
    <property type="project" value="InterPro"/>
</dbReference>
<feature type="region of interest" description="Disordered" evidence="1">
    <location>
        <begin position="38"/>
        <end position="69"/>
    </location>
</feature>
<feature type="compositionally biased region" description="Polar residues" evidence="1">
    <location>
        <begin position="291"/>
        <end position="305"/>
    </location>
</feature>
<accession>A0A2A5QXR1</accession>
<evidence type="ECO:0008006" key="4">
    <source>
        <dbReference type="Google" id="ProtNLM"/>
    </source>
</evidence>
<dbReference type="SUPFAM" id="SSF49452">
    <property type="entry name" value="Starch-binding domain-like"/>
    <property type="match status" value="3"/>
</dbReference>
<dbReference type="Pfam" id="PF13620">
    <property type="entry name" value="CarboxypepD_reg"/>
    <property type="match status" value="3"/>
</dbReference>
<feature type="compositionally biased region" description="Low complexity" evidence="1">
    <location>
        <begin position="138"/>
        <end position="147"/>
    </location>
</feature>
<comment type="caution">
    <text evidence="2">The sequence shown here is derived from an EMBL/GenBank/DDBJ whole genome shotgun (WGS) entry which is preliminary data.</text>
</comment>